<dbReference type="EMBL" id="QGGV01000003">
    <property type="protein sequence ID" value="PWK56881.1"/>
    <property type="molecule type" value="Genomic_DNA"/>
</dbReference>
<dbReference type="InterPro" id="IPR001638">
    <property type="entry name" value="Solute-binding_3/MltF_N"/>
</dbReference>
<keyword evidence="4" id="KW-1185">Reference proteome</keyword>
<dbReference type="Pfam" id="PF00497">
    <property type="entry name" value="SBP_bac_3"/>
    <property type="match status" value="1"/>
</dbReference>
<keyword evidence="1" id="KW-0732">Signal</keyword>
<evidence type="ECO:0000256" key="1">
    <source>
        <dbReference type="ARBA" id="ARBA00022729"/>
    </source>
</evidence>
<organism evidence="3 4">
    <name type="scientific">Silicimonas algicola</name>
    <dbReference type="NCBI Taxonomy" id="1826607"/>
    <lineage>
        <taxon>Bacteria</taxon>
        <taxon>Pseudomonadati</taxon>
        <taxon>Pseudomonadota</taxon>
        <taxon>Alphaproteobacteria</taxon>
        <taxon>Rhodobacterales</taxon>
        <taxon>Paracoccaceae</taxon>
    </lineage>
</organism>
<accession>A0A316G7F7</accession>
<dbReference type="RefSeq" id="WP_109758647.1">
    <property type="nucleotide sequence ID" value="NZ_CP034588.1"/>
</dbReference>
<feature type="domain" description="Solute-binding protein family 3/N-terminal" evidence="2">
    <location>
        <begin position="18"/>
        <end position="237"/>
    </location>
</feature>
<reference evidence="3 4" key="1">
    <citation type="submission" date="2018-05" db="EMBL/GenBank/DDBJ databases">
        <title>Genomic Encyclopedia of Type Strains, Phase IV (KMG-IV): sequencing the most valuable type-strain genomes for metagenomic binning, comparative biology and taxonomic classification.</title>
        <authorList>
            <person name="Goeker M."/>
        </authorList>
    </citation>
    <scope>NUCLEOTIDE SEQUENCE [LARGE SCALE GENOMIC DNA]</scope>
    <source>
        <strain evidence="3 4">DSM 103371</strain>
    </source>
</reference>
<evidence type="ECO:0000313" key="4">
    <source>
        <dbReference type="Proteomes" id="UP000245390"/>
    </source>
</evidence>
<dbReference type="Gene3D" id="3.40.190.10">
    <property type="entry name" value="Periplasmic binding protein-like II"/>
    <property type="match status" value="2"/>
</dbReference>
<dbReference type="KEGG" id="salo:EF888_08810"/>
<dbReference type="SMART" id="SM00062">
    <property type="entry name" value="PBPb"/>
    <property type="match status" value="1"/>
</dbReference>
<evidence type="ECO:0000313" key="3">
    <source>
        <dbReference type="EMBL" id="PWK56881.1"/>
    </source>
</evidence>
<evidence type="ECO:0000259" key="2">
    <source>
        <dbReference type="SMART" id="SM00062"/>
    </source>
</evidence>
<dbReference type="SUPFAM" id="SSF53850">
    <property type="entry name" value="Periplasmic binding protein-like II"/>
    <property type="match status" value="1"/>
</dbReference>
<gene>
    <name evidence="3" type="ORF">C8D95_103113</name>
</gene>
<name>A0A316G7F7_9RHOB</name>
<protein>
    <submittedName>
        <fullName evidence="3">Amino acid ABC transporter substrate-binding protein (PAAT family)</fullName>
    </submittedName>
</protein>
<proteinExistence type="predicted"/>
<dbReference type="AlphaFoldDB" id="A0A316G7F7"/>
<dbReference type="OrthoDB" id="6955767at2"/>
<sequence length="244" mass="25505">MALPPSRQLLSEYAPEGVLRVALNHGNRILVGRDETGAPCGISVDLARLVAGTLNLPLQFVEYERAADVSGSATEGVWDLCFLAVDPKRAETLDFTLPYVAIEGRYLAGPGCDAADAAALVASGAPVGTVEGSAYTLTLERQAGADHLVRFPDIRAMLAALDVGTVAAGAGIGDVMAAEAALRPGSRVLSPPFMEIRQAMAIVKGRPRAARHLTDMLANLARSRAIADILERNGVARNAAVLPD</sequence>
<comment type="caution">
    <text evidence="3">The sequence shown here is derived from an EMBL/GenBank/DDBJ whole genome shotgun (WGS) entry which is preliminary data.</text>
</comment>
<dbReference type="PANTHER" id="PTHR35936:SF17">
    <property type="entry name" value="ARGININE-BINDING EXTRACELLULAR PROTEIN ARTP"/>
    <property type="match status" value="1"/>
</dbReference>
<dbReference type="Proteomes" id="UP000245390">
    <property type="component" value="Unassembled WGS sequence"/>
</dbReference>
<dbReference type="PANTHER" id="PTHR35936">
    <property type="entry name" value="MEMBRANE-BOUND LYTIC MUREIN TRANSGLYCOSYLASE F"/>
    <property type="match status" value="1"/>
</dbReference>